<evidence type="ECO:0000313" key="6">
    <source>
        <dbReference type="EMBL" id="KAK9419794.1"/>
    </source>
</evidence>
<dbReference type="SMART" id="SM00906">
    <property type="entry name" value="Fungal_trans"/>
    <property type="match status" value="1"/>
</dbReference>
<dbReference type="PANTHER" id="PTHR31001">
    <property type="entry name" value="UNCHARACTERIZED TRANSCRIPTIONAL REGULATORY PROTEIN"/>
    <property type="match status" value="1"/>
</dbReference>
<dbReference type="PANTHER" id="PTHR31001:SF49">
    <property type="entry name" value="ZN(II)2CYS6 TRANSCRIPTION FACTOR (EUROFUNG)"/>
    <property type="match status" value="1"/>
</dbReference>
<feature type="compositionally biased region" description="Low complexity" evidence="4">
    <location>
        <begin position="1"/>
        <end position="13"/>
    </location>
</feature>
<feature type="region of interest" description="Disordered" evidence="4">
    <location>
        <begin position="747"/>
        <end position="768"/>
    </location>
</feature>
<dbReference type="SUPFAM" id="SSF57701">
    <property type="entry name" value="Zn2/Cys6 DNA-binding domain"/>
    <property type="match status" value="1"/>
</dbReference>
<feature type="region of interest" description="Disordered" evidence="4">
    <location>
        <begin position="1"/>
        <end position="35"/>
    </location>
</feature>
<dbReference type="Gene3D" id="4.10.240.10">
    <property type="entry name" value="Zn(2)-C6 fungal-type DNA-binding domain"/>
    <property type="match status" value="1"/>
</dbReference>
<dbReference type="PROSITE" id="PS00463">
    <property type="entry name" value="ZN2_CY6_FUNGAL_1"/>
    <property type="match status" value="1"/>
</dbReference>
<accession>A0ABR2UYN2</accession>
<dbReference type="InterPro" id="IPR001138">
    <property type="entry name" value="Zn2Cys6_DnaBD"/>
</dbReference>
<gene>
    <name evidence="6" type="ORF">SUNI508_07043</name>
</gene>
<feature type="region of interest" description="Disordered" evidence="4">
    <location>
        <begin position="67"/>
        <end position="87"/>
    </location>
</feature>
<reference evidence="6 7" key="1">
    <citation type="journal article" date="2024" name="J. Plant Pathol.">
        <title>Sequence and assembly of the genome of Seiridium unicorne, isolate CBS 538.82, causal agent of cypress canker disease.</title>
        <authorList>
            <person name="Scali E."/>
            <person name="Rocca G.D."/>
            <person name="Danti R."/>
            <person name="Garbelotto M."/>
            <person name="Barberini S."/>
            <person name="Baroncelli R."/>
            <person name="Emiliani G."/>
        </authorList>
    </citation>
    <scope>NUCLEOTIDE SEQUENCE [LARGE SCALE GENOMIC DNA]</scope>
    <source>
        <strain evidence="6 7">BM-138-508</strain>
    </source>
</reference>
<sequence length="801" mass="88760">MSSSTSDPSPADPNHSSSASFISPPVTTTTQPQAKRTRVLLSCGACRASKLKCDRADPCSQCLKKGRPDACHYAPRPQKPQKPAKSMAARLRRLEGMVRGMLDEDGMPMVQPDAEEGPEEGGATSDGSGVAAQASTDAGGQVVRGNLGATSYVGGTHFAAILQDIDELKNYFEYPEEDEGDIVGDSYEMAGSPEFLLLSHNAPRSREELLSLLPEKSVTDRLMMRYFNSNSPSQHILHKPTFSKEYSKFWEDPSAVSLHWIAILFMVTSLGVFFSTFQAPHELENDSSMAGMDRFRVYRGAAGTALIWGKYSQPNQWTLQAMLLYVEADFLVARQSQVNCYLLSSVLIRLMLKMGLHRDPSKLPNLTPYDGEMRRRLWNLAVQIDLMVSFHLGLPAMIHGIESDTALPMNLIDADFSQETTELPVARPSSDYTSLSYPINKAALCRVFGLVARQAHSLKVPTYAEVMQLDGVLEKTYNDVPIFMKVTSMEKSITHPPMQVIQRYGLASLYQKARCVLHRKYITDAVPKKEHEYSRKACLSAALELLEYQNTLYEACKPGGMLNPIGWFVTSLALNDFLLADMVVALVIQSEHYSETVDGSEWLVQGTLMPTKEELLTSLRRSMFIWQQMAMRIPDSAKASELVGTVTRKIETQMGMIPNTYPASETSAKVHDEPGLMTGLTIDEHAGGAPTTGLEIDDQMEENPPAFFRFPPPSNVHGTSVETNMPWMMAGPSDYDWGQFDAFTRGPTDQGFELPSQSLSAQPQGQSFQVEEPSWLDRNPLDDLDFVTRNVITGTTSFGGR</sequence>
<dbReference type="EMBL" id="JARVKF010000288">
    <property type="protein sequence ID" value="KAK9419794.1"/>
    <property type="molecule type" value="Genomic_DNA"/>
</dbReference>
<proteinExistence type="predicted"/>
<evidence type="ECO:0000313" key="7">
    <source>
        <dbReference type="Proteomes" id="UP001408356"/>
    </source>
</evidence>
<evidence type="ECO:0000256" key="2">
    <source>
        <dbReference type="ARBA" id="ARBA00022723"/>
    </source>
</evidence>
<dbReference type="SMART" id="SM00066">
    <property type="entry name" value="GAL4"/>
    <property type="match status" value="1"/>
</dbReference>
<feature type="region of interest" description="Disordered" evidence="4">
    <location>
        <begin position="106"/>
        <end position="137"/>
    </location>
</feature>
<dbReference type="InterPro" id="IPR050613">
    <property type="entry name" value="Sec_Metabolite_Reg"/>
</dbReference>
<dbReference type="InterPro" id="IPR007219">
    <property type="entry name" value="XnlR_reg_dom"/>
</dbReference>
<keyword evidence="3" id="KW-0539">Nucleus</keyword>
<evidence type="ECO:0000256" key="1">
    <source>
        <dbReference type="ARBA" id="ARBA00004123"/>
    </source>
</evidence>
<dbReference type="CDD" id="cd00067">
    <property type="entry name" value="GAL4"/>
    <property type="match status" value="1"/>
</dbReference>
<feature type="domain" description="Zn(2)-C6 fungal-type" evidence="5">
    <location>
        <begin position="42"/>
        <end position="73"/>
    </location>
</feature>
<dbReference type="Pfam" id="PF00172">
    <property type="entry name" value="Zn_clus"/>
    <property type="match status" value="1"/>
</dbReference>
<dbReference type="PROSITE" id="PS50048">
    <property type="entry name" value="ZN2_CY6_FUNGAL_2"/>
    <property type="match status" value="1"/>
</dbReference>
<feature type="compositionally biased region" description="Polar residues" evidence="4">
    <location>
        <begin position="14"/>
        <end position="34"/>
    </location>
</feature>
<evidence type="ECO:0000256" key="4">
    <source>
        <dbReference type="SAM" id="MobiDB-lite"/>
    </source>
</evidence>
<comment type="subcellular location">
    <subcellularLocation>
        <location evidence="1">Nucleus</location>
    </subcellularLocation>
</comment>
<dbReference type="InterPro" id="IPR036864">
    <property type="entry name" value="Zn2-C6_fun-type_DNA-bd_sf"/>
</dbReference>
<comment type="caution">
    <text evidence="6">The sequence shown here is derived from an EMBL/GenBank/DDBJ whole genome shotgun (WGS) entry which is preliminary data.</text>
</comment>
<evidence type="ECO:0000259" key="5">
    <source>
        <dbReference type="PROSITE" id="PS50048"/>
    </source>
</evidence>
<protein>
    <recommendedName>
        <fullName evidence="5">Zn(2)-C6 fungal-type domain-containing protein</fullName>
    </recommendedName>
</protein>
<organism evidence="6 7">
    <name type="scientific">Seiridium unicorne</name>
    <dbReference type="NCBI Taxonomy" id="138068"/>
    <lineage>
        <taxon>Eukaryota</taxon>
        <taxon>Fungi</taxon>
        <taxon>Dikarya</taxon>
        <taxon>Ascomycota</taxon>
        <taxon>Pezizomycotina</taxon>
        <taxon>Sordariomycetes</taxon>
        <taxon>Xylariomycetidae</taxon>
        <taxon>Amphisphaeriales</taxon>
        <taxon>Sporocadaceae</taxon>
        <taxon>Seiridium</taxon>
    </lineage>
</organism>
<dbReference type="Proteomes" id="UP001408356">
    <property type="component" value="Unassembled WGS sequence"/>
</dbReference>
<evidence type="ECO:0000256" key="3">
    <source>
        <dbReference type="ARBA" id="ARBA00023242"/>
    </source>
</evidence>
<name>A0ABR2UYN2_9PEZI</name>
<feature type="compositionally biased region" description="Polar residues" evidence="4">
    <location>
        <begin position="755"/>
        <end position="768"/>
    </location>
</feature>
<keyword evidence="2" id="KW-0479">Metal-binding</keyword>
<dbReference type="Pfam" id="PF04082">
    <property type="entry name" value="Fungal_trans"/>
    <property type="match status" value="1"/>
</dbReference>
<dbReference type="CDD" id="cd12148">
    <property type="entry name" value="fungal_TF_MHR"/>
    <property type="match status" value="1"/>
</dbReference>
<keyword evidence="7" id="KW-1185">Reference proteome</keyword>